<dbReference type="InterPro" id="IPR000672">
    <property type="entry name" value="THF_DH/CycHdrlase"/>
</dbReference>
<dbReference type="InterPro" id="IPR046346">
    <property type="entry name" value="Aminoacid_DH-like_N_sf"/>
</dbReference>
<dbReference type="GO" id="GO:0004488">
    <property type="term" value="F:methylenetetrahydrofolate dehydrogenase (NADP+) activity"/>
    <property type="evidence" value="ECO:0007669"/>
    <property type="project" value="InterPro"/>
</dbReference>
<proteinExistence type="predicted"/>
<dbReference type="Pfam" id="PF02882">
    <property type="entry name" value="THF_DHG_CYH_C"/>
    <property type="match status" value="1"/>
</dbReference>
<dbReference type="PRINTS" id="PR00085">
    <property type="entry name" value="THFDHDRGNASE"/>
</dbReference>
<gene>
    <name evidence="4" type="ORF">BDV26DRAFT_300072</name>
</gene>
<dbReference type="OrthoDB" id="41403at2759"/>
<dbReference type="Proteomes" id="UP000326198">
    <property type="component" value="Unassembled WGS sequence"/>
</dbReference>
<dbReference type="Gene3D" id="3.40.50.720">
    <property type="entry name" value="NAD(P)-binding Rossmann-like Domain"/>
    <property type="match status" value="1"/>
</dbReference>
<name>A0A5N7AXW6_9EURO</name>
<evidence type="ECO:0000259" key="3">
    <source>
        <dbReference type="Pfam" id="PF02882"/>
    </source>
</evidence>
<dbReference type="GO" id="GO:0005829">
    <property type="term" value="C:cytosol"/>
    <property type="evidence" value="ECO:0007669"/>
    <property type="project" value="TreeGrafter"/>
</dbReference>
<dbReference type="InterPro" id="IPR020630">
    <property type="entry name" value="THF_DH/CycHdrlase_cat_dom"/>
</dbReference>
<accession>A0A5N7AXW6</accession>
<feature type="domain" description="Tetrahydrofolate dehydrogenase/cyclohydrolase catalytic" evidence="2">
    <location>
        <begin position="35"/>
        <end position="116"/>
    </location>
</feature>
<dbReference type="GO" id="GO:0004487">
    <property type="term" value="F:methylenetetrahydrofolate dehydrogenase (NAD+) activity"/>
    <property type="evidence" value="ECO:0007669"/>
    <property type="project" value="TreeGrafter"/>
</dbReference>
<keyword evidence="5" id="KW-1185">Reference proteome</keyword>
<dbReference type="InterPro" id="IPR036291">
    <property type="entry name" value="NAD(P)-bd_dom_sf"/>
</dbReference>
<evidence type="ECO:0000313" key="5">
    <source>
        <dbReference type="Proteomes" id="UP000326198"/>
    </source>
</evidence>
<feature type="domain" description="Tetrahydrofolate dehydrogenase/cyclohydrolase NAD(P)-binding" evidence="3">
    <location>
        <begin position="144"/>
        <end position="288"/>
    </location>
</feature>
<dbReference type="EMBL" id="ML736278">
    <property type="protein sequence ID" value="KAE8374697.1"/>
    <property type="molecule type" value="Genomic_DNA"/>
</dbReference>
<reference evidence="4 5" key="1">
    <citation type="submission" date="2019-04" db="EMBL/GenBank/DDBJ databases">
        <title>Friends and foes A comparative genomics studyof 23 Aspergillus species from section Flavi.</title>
        <authorList>
            <consortium name="DOE Joint Genome Institute"/>
            <person name="Kjaerbolling I."/>
            <person name="Vesth T."/>
            <person name="Frisvad J.C."/>
            <person name="Nybo J.L."/>
            <person name="Theobald S."/>
            <person name="Kildgaard S."/>
            <person name="Isbrandt T."/>
            <person name="Kuo A."/>
            <person name="Sato A."/>
            <person name="Lyhne E.K."/>
            <person name="Kogle M.E."/>
            <person name="Wiebenga A."/>
            <person name="Kun R.S."/>
            <person name="Lubbers R.J."/>
            <person name="Makela M.R."/>
            <person name="Barry K."/>
            <person name="Chovatia M."/>
            <person name="Clum A."/>
            <person name="Daum C."/>
            <person name="Haridas S."/>
            <person name="He G."/>
            <person name="LaButti K."/>
            <person name="Lipzen A."/>
            <person name="Mondo S."/>
            <person name="Riley R."/>
            <person name="Salamov A."/>
            <person name="Simmons B.A."/>
            <person name="Magnuson J.K."/>
            <person name="Henrissat B."/>
            <person name="Mortensen U.H."/>
            <person name="Larsen T.O."/>
            <person name="Devries R.P."/>
            <person name="Grigoriev I.V."/>
            <person name="Machida M."/>
            <person name="Baker S.E."/>
            <person name="Andersen M.R."/>
        </authorList>
    </citation>
    <scope>NUCLEOTIDE SEQUENCE [LARGE SCALE GENOMIC DNA]</scope>
    <source>
        <strain evidence="4 5">IBT 29228</strain>
    </source>
</reference>
<keyword evidence="1" id="KW-0554">One-carbon metabolism</keyword>
<dbReference type="Pfam" id="PF00763">
    <property type="entry name" value="THF_DHG_CYH"/>
    <property type="match status" value="1"/>
</dbReference>
<evidence type="ECO:0008006" key="6">
    <source>
        <dbReference type="Google" id="ProtNLM"/>
    </source>
</evidence>
<dbReference type="PANTHER" id="PTHR48099:SF3">
    <property type="entry name" value="METHYLENETETRAHYDROFOLATE DEHYDROGENASE [NAD(+)]"/>
    <property type="match status" value="1"/>
</dbReference>
<evidence type="ECO:0000256" key="1">
    <source>
        <dbReference type="ARBA" id="ARBA00022563"/>
    </source>
</evidence>
<dbReference type="GO" id="GO:0004477">
    <property type="term" value="F:methenyltetrahydrofolate cyclohydrolase activity"/>
    <property type="evidence" value="ECO:0007669"/>
    <property type="project" value="TreeGrafter"/>
</dbReference>
<evidence type="ECO:0000259" key="2">
    <source>
        <dbReference type="Pfam" id="PF00763"/>
    </source>
</evidence>
<dbReference type="GO" id="GO:0035999">
    <property type="term" value="P:tetrahydrofolate interconversion"/>
    <property type="evidence" value="ECO:0007669"/>
    <property type="project" value="TreeGrafter"/>
</dbReference>
<dbReference type="PANTHER" id="PTHR48099">
    <property type="entry name" value="C-1-TETRAHYDROFOLATE SYNTHASE, CYTOPLASMIC-RELATED"/>
    <property type="match status" value="1"/>
</dbReference>
<protein>
    <recommendedName>
        <fullName evidence="6">Tetrahydrofolate dehydrogenase/cyclohydrolase</fullName>
    </recommendedName>
</protein>
<organism evidence="4 5">
    <name type="scientific">Aspergillus bertholletiae</name>
    <dbReference type="NCBI Taxonomy" id="1226010"/>
    <lineage>
        <taxon>Eukaryota</taxon>
        <taxon>Fungi</taxon>
        <taxon>Dikarya</taxon>
        <taxon>Ascomycota</taxon>
        <taxon>Pezizomycotina</taxon>
        <taxon>Eurotiomycetes</taxon>
        <taxon>Eurotiomycetidae</taxon>
        <taxon>Eurotiales</taxon>
        <taxon>Aspergillaceae</taxon>
        <taxon>Aspergillus</taxon>
        <taxon>Aspergillus subgen. Circumdati</taxon>
    </lineage>
</organism>
<dbReference type="Gene3D" id="3.40.50.10860">
    <property type="entry name" value="Leucine Dehydrogenase, chain A, domain 1"/>
    <property type="match status" value="1"/>
</dbReference>
<sequence>MAPYVGETIRPDDLSTNARRLISEILGDSPKRLFFMGVLASDDAGSNQYANWTRKTCQEIGVHFHLMKLSPENVATYIRAINANDLVHGIIVYYPIFGDKRDDEIRQLVAPGKDVEGLNQQTFDQRSNAAELTGPPELEQSIVPCTPRAVSWILEWMGVHDRTQPPGERLRDQEICIINRSDVVGLPLARLLAGEGARVYSVDISGKMHGKDLPGWSLWDAVQQAQVVISAVPDPAFKVKTKWLQRGAICVNVSSEKNFEANVVAVASTFVPRVGSVTVRALLYNLILCSTRS</sequence>
<dbReference type="InterPro" id="IPR020631">
    <property type="entry name" value="THF_DH/CycHdrlase_NAD-bd_dom"/>
</dbReference>
<evidence type="ECO:0000313" key="4">
    <source>
        <dbReference type="EMBL" id="KAE8374697.1"/>
    </source>
</evidence>
<dbReference type="AlphaFoldDB" id="A0A5N7AXW6"/>
<dbReference type="SUPFAM" id="SSF51735">
    <property type="entry name" value="NAD(P)-binding Rossmann-fold domains"/>
    <property type="match status" value="1"/>
</dbReference>
<dbReference type="SUPFAM" id="SSF53223">
    <property type="entry name" value="Aminoacid dehydrogenase-like, N-terminal domain"/>
    <property type="match status" value="1"/>
</dbReference>
<dbReference type="GO" id="GO:0009113">
    <property type="term" value="P:purine nucleobase biosynthetic process"/>
    <property type="evidence" value="ECO:0007669"/>
    <property type="project" value="TreeGrafter"/>
</dbReference>